<dbReference type="Proteomes" id="UP001156389">
    <property type="component" value="Unassembled WGS sequence"/>
</dbReference>
<evidence type="ECO:0000259" key="3">
    <source>
        <dbReference type="Pfam" id="PF01361"/>
    </source>
</evidence>
<feature type="domain" description="4-oxalocrotonate tautomerase-like" evidence="3">
    <location>
        <begin position="2"/>
        <end position="56"/>
    </location>
</feature>
<gene>
    <name evidence="4" type="ORF">LHJ74_22070</name>
</gene>
<dbReference type="InterPro" id="IPR014347">
    <property type="entry name" value="Tautomerase/MIF_sf"/>
</dbReference>
<evidence type="ECO:0000256" key="1">
    <source>
        <dbReference type="ARBA" id="ARBA00023235"/>
    </source>
</evidence>
<dbReference type="Gene3D" id="3.30.429.10">
    <property type="entry name" value="Macrophage Migration Inhibitory Factor"/>
    <property type="match status" value="1"/>
</dbReference>
<accession>A0ABT2JXI4</accession>
<evidence type="ECO:0000313" key="5">
    <source>
        <dbReference type="Proteomes" id="UP001156389"/>
    </source>
</evidence>
<dbReference type="EMBL" id="JAJAGO010000010">
    <property type="protein sequence ID" value="MCT2592561.1"/>
    <property type="molecule type" value="Genomic_DNA"/>
</dbReference>
<proteinExistence type="predicted"/>
<protein>
    <submittedName>
        <fullName evidence="4">4-oxalocrotonate tautomerase family protein</fullName>
    </submittedName>
</protein>
<dbReference type="SUPFAM" id="SSF55331">
    <property type="entry name" value="Tautomerase/MIF"/>
    <property type="match status" value="1"/>
</dbReference>
<dbReference type="RefSeq" id="WP_260219883.1">
    <property type="nucleotide sequence ID" value="NZ_JAJAGO010000010.1"/>
</dbReference>
<evidence type="ECO:0000313" key="4">
    <source>
        <dbReference type="EMBL" id="MCT2592561.1"/>
    </source>
</evidence>
<reference evidence="4 5" key="1">
    <citation type="submission" date="2021-10" db="EMBL/GenBank/DDBJ databases">
        <title>Streptomyces gossypii sp. nov., isolated from soil collected from cotton field.</title>
        <authorList>
            <person name="Ge X."/>
            <person name="Chen X."/>
            <person name="Liu W."/>
        </authorList>
    </citation>
    <scope>NUCLEOTIDE SEQUENCE [LARGE SCALE GENOMIC DNA]</scope>
    <source>
        <strain evidence="4 5">N2-109</strain>
    </source>
</reference>
<feature type="region of interest" description="Disordered" evidence="2">
    <location>
        <begin position="48"/>
        <end position="80"/>
    </location>
</feature>
<keyword evidence="5" id="KW-1185">Reference proteome</keyword>
<evidence type="ECO:0000256" key="2">
    <source>
        <dbReference type="SAM" id="MobiDB-lite"/>
    </source>
</evidence>
<name>A0ABT2JXI4_9ACTN</name>
<organism evidence="4 5">
    <name type="scientific">Streptomyces gossypii</name>
    <dbReference type="NCBI Taxonomy" id="2883101"/>
    <lineage>
        <taxon>Bacteria</taxon>
        <taxon>Bacillati</taxon>
        <taxon>Actinomycetota</taxon>
        <taxon>Actinomycetes</taxon>
        <taxon>Kitasatosporales</taxon>
        <taxon>Streptomycetaceae</taxon>
        <taxon>Streptomyces</taxon>
    </lineage>
</organism>
<dbReference type="InterPro" id="IPR004370">
    <property type="entry name" value="4-OT-like_dom"/>
</dbReference>
<comment type="caution">
    <text evidence="4">The sequence shown here is derived from an EMBL/GenBank/DDBJ whole genome shotgun (WGS) entry which is preliminary data.</text>
</comment>
<dbReference type="Pfam" id="PF01361">
    <property type="entry name" value="Tautomerase"/>
    <property type="match status" value="1"/>
</dbReference>
<sequence length="80" mass="8711">MPVITIDWWQGNDQERRTNLASELAATASRVTGCPIDDVTVIVRDCDPGHPYGQQEDSSGTAHPEANGCDEMRLGQGSPW</sequence>
<keyword evidence="1" id="KW-0413">Isomerase</keyword>